<protein>
    <submittedName>
        <fullName evidence="6">HTH-type transcriptional regulator NorG domain protein</fullName>
    </submittedName>
</protein>
<keyword evidence="4" id="KW-0663">Pyridoxal phosphate</keyword>
<dbReference type="AlphaFoldDB" id="A0A133L141"/>
<dbReference type="InterPro" id="IPR015421">
    <property type="entry name" value="PyrdxlP-dep_Trfase_major"/>
</dbReference>
<accession>A0A133L141</accession>
<dbReference type="InterPro" id="IPR015424">
    <property type="entry name" value="PyrdxlP-dep_Trfase"/>
</dbReference>
<proteinExistence type="predicted"/>
<evidence type="ECO:0000256" key="2">
    <source>
        <dbReference type="ARBA" id="ARBA00022576"/>
    </source>
</evidence>
<dbReference type="InterPro" id="IPR050859">
    <property type="entry name" value="Class-I_PLP-dep_aminotransf"/>
</dbReference>
<dbReference type="GO" id="GO:0030170">
    <property type="term" value="F:pyridoxal phosphate binding"/>
    <property type="evidence" value="ECO:0007669"/>
    <property type="project" value="InterPro"/>
</dbReference>
<dbReference type="PATRIC" id="fig|1398.22.peg.317"/>
<keyword evidence="3" id="KW-0808">Transferase</keyword>
<evidence type="ECO:0000256" key="4">
    <source>
        <dbReference type="ARBA" id="ARBA00022898"/>
    </source>
</evidence>
<dbReference type="InterPro" id="IPR015422">
    <property type="entry name" value="PyrdxlP-dep_Trfase_small"/>
</dbReference>
<organism evidence="6 7">
    <name type="scientific">Heyndrickxia coagulans</name>
    <name type="common">Weizmannia coagulans</name>
    <dbReference type="NCBI Taxonomy" id="1398"/>
    <lineage>
        <taxon>Bacteria</taxon>
        <taxon>Bacillati</taxon>
        <taxon>Bacillota</taxon>
        <taxon>Bacilli</taxon>
        <taxon>Bacillales</taxon>
        <taxon>Bacillaceae</taxon>
        <taxon>Heyndrickxia</taxon>
    </lineage>
</organism>
<evidence type="ECO:0000313" key="7">
    <source>
        <dbReference type="Proteomes" id="UP000070376"/>
    </source>
</evidence>
<name>A0A133L141_HEYCO</name>
<gene>
    <name evidence="6" type="ORF">HMPREF3213_00323</name>
</gene>
<dbReference type="Gene3D" id="3.90.1150.10">
    <property type="entry name" value="Aspartate Aminotransferase, domain 1"/>
    <property type="match status" value="1"/>
</dbReference>
<evidence type="ECO:0000259" key="5">
    <source>
        <dbReference type="Pfam" id="PF00155"/>
    </source>
</evidence>
<evidence type="ECO:0000256" key="3">
    <source>
        <dbReference type="ARBA" id="ARBA00022679"/>
    </source>
</evidence>
<evidence type="ECO:0000256" key="1">
    <source>
        <dbReference type="ARBA" id="ARBA00001933"/>
    </source>
</evidence>
<comment type="caution">
    <text evidence="6">The sequence shown here is derived from an EMBL/GenBank/DDBJ whole genome shotgun (WGS) entry which is preliminary data.</text>
</comment>
<dbReference type="Gene3D" id="3.40.640.10">
    <property type="entry name" value="Type I PLP-dependent aspartate aminotransferase-like (Major domain)"/>
    <property type="match status" value="1"/>
</dbReference>
<dbReference type="EMBL" id="LRPN01000013">
    <property type="protein sequence ID" value="KWZ85663.1"/>
    <property type="molecule type" value="Genomic_DNA"/>
</dbReference>
<evidence type="ECO:0000313" key="6">
    <source>
        <dbReference type="EMBL" id="KWZ85663.1"/>
    </source>
</evidence>
<dbReference type="SUPFAM" id="SSF53383">
    <property type="entry name" value="PLP-dependent transferases"/>
    <property type="match status" value="1"/>
</dbReference>
<dbReference type="CDD" id="cd00609">
    <property type="entry name" value="AAT_like"/>
    <property type="match status" value="1"/>
</dbReference>
<keyword evidence="2" id="KW-0032">Aminotransferase</keyword>
<dbReference type="GO" id="GO:0008483">
    <property type="term" value="F:transaminase activity"/>
    <property type="evidence" value="ECO:0007669"/>
    <property type="project" value="UniProtKB-KW"/>
</dbReference>
<dbReference type="PANTHER" id="PTHR42790">
    <property type="entry name" value="AMINOTRANSFERASE"/>
    <property type="match status" value="1"/>
</dbReference>
<dbReference type="Pfam" id="PF00155">
    <property type="entry name" value="Aminotran_1_2"/>
    <property type="match status" value="1"/>
</dbReference>
<feature type="domain" description="Aminotransferase class I/classII large" evidence="5">
    <location>
        <begin position="11"/>
        <end position="196"/>
    </location>
</feature>
<sequence length="208" mass="24076">MQKRQLLMKKSQYFQLPVIEDDIYRDLWIDEPAPPPLKTFDPQGQVLYIGSFSKTIAAGLRIGWLAGPESVIKRLSDLRMQLDYGSSYVSQMLVLEMLSSGLYDKHMERTRTRLKQKRDFLLQLLNRHLADYATWSKPSGGFFIWVAFKGNIDTRKLFKECLNSGVLINPGFIYDDHHHTVRLSFAYPSFEEMEEGILTMKALLADYG</sequence>
<dbReference type="Proteomes" id="UP000070376">
    <property type="component" value="Unassembled WGS sequence"/>
</dbReference>
<dbReference type="GO" id="GO:1901605">
    <property type="term" value="P:alpha-amino acid metabolic process"/>
    <property type="evidence" value="ECO:0007669"/>
    <property type="project" value="TreeGrafter"/>
</dbReference>
<dbReference type="InterPro" id="IPR004839">
    <property type="entry name" value="Aminotransferase_I/II_large"/>
</dbReference>
<comment type="cofactor">
    <cofactor evidence="1">
        <name>pyridoxal 5'-phosphate</name>
        <dbReference type="ChEBI" id="CHEBI:597326"/>
    </cofactor>
</comment>
<dbReference type="PANTHER" id="PTHR42790:SF17">
    <property type="entry name" value="TRANSCRIPTIONAL REGULATOR, GNTR FAMILY"/>
    <property type="match status" value="1"/>
</dbReference>
<reference evidence="7" key="1">
    <citation type="submission" date="2016-01" db="EMBL/GenBank/DDBJ databases">
        <authorList>
            <person name="Mitreva M."/>
            <person name="Pepin K.H."/>
            <person name="Mihindukulasuriya K.A."/>
            <person name="Fulton R."/>
            <person name="Fronick C."/>
            <person name="O'Laughlin M."/>
            <person name="Miner T."/>
            <person name="Herter B."/>
            <person name="Rosa B.A."/>
            <person name="Cordes M."/>
            <person name="Tomlinson C."/>
            <person name="Wollam A."/>
            <person name="Palsikar V.B."/>
            <person name="Mardis E.R."/>
            <person name="Wilson R.K."/>
        </authorList>
    </citation>
    <scope>NUCLEOTIDE SEQUENCE [LARGE SCALE GENOMIC DNA]</scope>
    <source>
        <strain evidence="7">GED7749B</strain>
    </source>
</reference>